<dbReference type="InterPro" id="IPR017900">
    <property type="entry name" value="4Fe4S_Fe_S_CS"/>
</dbReference>
<dbReference type="PANTHER" id="PTHR42895">
    <property type="entry name" value="IRON-SULFUR CLUSTER-BINDING PROTEIN-RELATED"/>
    <property type="match status" value="1"/>
</dbReference>
<accession>A0A1D8D8A4</accession>
<name>A0A1D8D8A4_CHLLM</name>
<dbReference type="EMBL" id="CP017305">
    <property type="protein sequence ID" value="AOS85074.1"/>
    <property type="molecule type" value="Genomic_DNA"/>
</dbReference>
<dbReference type="InterPro" id="IPR017896">
    <property type="entry name" value="4Fe4S_Fe-S-bd"/>
</dbReference>
<dbReference type="OrthoDB" id="9795268at2"/>
<dbReference type="STRING" id="274537.BIU88_08900"/>
<dbReference type="RefSeq" id="WP_069811569.1">
    <property type="nucleotide sequence ID" value="NZ_CP017305.1"/>
</dbReference>
<keyword evidence="7" id="KW-1185">Reference proteome</keyword>
<dbReference type="GO" id="GO:0046872">
    <property type="term" value="F:metal ion binding"/>
    <property type="evidence" value="ECO:0007669"/>
    <property type="project" value="UniProtKB-KW"/>
</dbReference>
<evidence type="ECO:0000313" key="6">
    <source>
        <dbReference type="EMBL" id="AOS85074.1"/>
    </source>
</evidence>
<dbReference type="PROSITE" id="PS00198">
    <property type="entry name" value="4FE4S_FER_1"/>
    <property type="match status" value="1"/>
</dbReference>
<dbReference type="PANTHER" id="PTHR42895:SF1">
    <property type="entry name" value="IRON-SULFUR CLUSTER PROTEIN"/>
    <property type="match status" value="1"/>
</dbReference>
<dbReference type="PROSITE" id="PS51379">
    <property type="entry name" value="4FE4S_FER_2"/>
    <property type="match status" value="2"/>
</dbReference>
<dbReference type="KEGG" id="clz:BIU88_08900"/>
<sequence length="293" mass="31297">MKRQIITIDERKCTGCGDCIPGCPEGALQLIDGKARLVSDLFCDGLGACIGHCPTGAMRIETREAEPYDERRVMAESIVKAGPNVIAAHLRHLRDHGANDYLREAVAYLEEQGIPNPLEHSAASAPQAAHPAHAHHGGGCPGSKMMDFRSPNVSAPVSPVGGAVHAPSELRQWPVQLHLVSPIAPYFEGSDLLLAADCVAFAAGDFHNRLLRGKTLAVACPKLDSGLDAYVEKLVAMIDHARINTITVAIMEVPCCGGLLSVVEEASRRASRKVPVKKIVIGVQGDTLSEEWV</sequence>
<dbReference type="Gene3D" id="3.30.70.20">
    <property type="match status" value="1"/>
</dbReference>
<evidence type="ECO:0000259" key="5">
    <source>
        <dbReference type="PROSITE" id="PS51379"/>
    </source>
</evidence>
<evidence type="ECO:0000256" key="4">
    <source>
        <dbReference type="SAM" id="MobiDB-lite"/>
    </source>
</evidence>
<keyword evidence="3" id="KW-0411">Iron-sulfur</keyword>
<proteinExistence type="predicted"/>
<evidence type="ECO:0000313" key="7">
    <source>
        <dbReference type="Proteomes" id="UP000095185"/>
    </source>
</evidence>
<feature type="domain" description="4Fe-4S ferredoxin-type" evidence="5">
    <location>
        <begin position="4"/>
        <end position="33"/>
    </location>
</feature>
<evidence type="ECO:0000256" key="1">
    <source>
        <dbReference type="ARBA" id="ARBA00022723"/>
    </source>
</evidence>
<feature type="region of interest" description="Disordered" evidence="4">
    <location>
        <begin position="118"/>
        <end position="141"/>
    </location>
</feature>
<dbReference type="AlphaFoldDB" id="A0A1D8D8A4"/>
<protein>
    <submittedName>
        <fullName evidence="6">4Fe-4S ferredoxin</fullName>
    </submittedName>
</protein>
<dbReference type="Proteomes" id="UP000095185">
    <property type="component" value="Chromosome"/>
</dbReference>
<gene>
    <name evidence="6" type="ORF">BIU88_08900</name>
</gene>
<dbReference type="GO" id="GO:0051536">
    <property type="term" value="F:iron-sulfur cluster binding"/>
    <property type="evidence" value="ECO:0007669"/>
    <property type="project" value="UniProtKB-KW"/>
</dbReference>
<reference evidence="6" key="1">
    <citation type="submission" date="2016-09" db="EMBL/GenBank/DDBJ databases">
        <title>Genome sequence of Chlorobaculum limnaeum.</title>
        <authorList>
            <person name="Liu Z."/>
            <person name="Tank M."/>
            <person name="Bryant D.A."/>
        </authorList>
    </citation>
    <scope>NUCLEOTIDE SEQUENCE [LARGE SCALE GENOMIC DNA]</scope>
    <source>
        <strain evidence="6">DSM 1677</strain>
    </source>
</reference>
<feature type="compositionally biased region" description="Low complexity" evidence="4">
    <location>
        <begin position="120"/>
        <end position="131"/>
    </location>
</feature>
<feature type="domain" description="4Fe-4S ferredoxin-type" evidence="5">
    <location>
        <begin position="34"/>
        <end position="63"/>
    </location>
</feature>
<evidence type="ECO:0000256" key="2">
    <source>
        <dbReference type="ARBA" id="ARBA00023004"/>
    </source>
</evidence>
<dbReference type="Pfam" id="PF13237">
    <property type="entry name" value="Fer4_10"/>
    <property type="match status" value="1"/>
</dbReference>
<evidence type="ECO:0000256" key="3">
    <source>
        <dbReference type="ARBA" id="ARBA00023014"/>
    </source>
</evidence>
<dbReference type="InterPro" id="IPR052911">
    <property type="entry name" value="Corrinoid_activation_enz"/>
</dbReference>
<keyword evidence="1" id="KW-0479">Metal-binding</keyword>
<dbReference type="SUPFAM" id="SSF54862">
    <property type="entry name" value="4Fe-4S ferredoxins"/>
    <property type="match status" value="1"/>
</dbReference>
<keyword evidence="2" id="KW-0408">Iron</keyword>
<organism evidence="6 7">
    <name type="scientific">Chlorobaculum limnaeum</name>
    <dbReference type="NCBI Taxonomy" id="274537"/>
    <lineage>
        <taxon>Bacteria</taxon>
        <taxon>Pseudomonadati</taxon>
        <taxon>Chlorobiota</taxon>
        <taxon>Chlorobiia</taxon>
        <taxon>Chlorobiales</taxon>
        <taxon>Chlorobiaceae</taxon>
        <taxon>Chlorobaculum</taxon>
    </lineage>
</organism>